<accession>K0THD6</accession>
<dbReference type="OrthoDB" id="49038at2759"/>
<comment type="caution">
    <text evidence="2">The sequence shown here is derived from an EMBL/GenBank/DDBJ whole genome shotgun (WGS) entry which is preliminary data.</text>
</comment>
<evidence type="ECO:0008006" key="4">
    <source>
        <dbReference type="Google" id="ProtNLM"/>
    </source>
</evidence>
<evidence type="ECO:0000256" key="1">
    <source>
        <dbReference type="ARBA" id="ARBA00023172"/>
    </source>
</evidence>
<dbReference type="AlphaFoldDB" id="K0THD6"/>
<dbReference type="GO" id="GO:0006310">
    <property type="term" value="P:DNA recombination"/>
    <property type="evidence" value="ECO:0007669"/>
    <property type="project" value="UniProtKB-KW"/>
</dbReference>
<proteinExistence type="predicted"/>
<dbReference type="GO" id="GO:0015074">
    <property type="term" value="P:DNA integration"/>
    <property type="evidence" value="ECO:0007669"/>
    <property type="project" value="InterPro"/>
</dbReference>
<reference evidence="2 3" key="1">
    <citation type="journal article" date="2012" name="Genome Biol.">
        <title>Genome and low-iron response of an oceanic diatom adapted to chronic iron limitation.</title>
        <authorList>
            <person name="Lommer M."/>
            <person name="Specht M."/>
            <person name="Roy A.S."/>
            <person name="Kraemer L."/>
            <person name="Andreson R."/>
            <person name="Gutowska M.A."/>
            <person name="Wolf J."/>
            <person name="Bergner S.V."/>
            <person name="Schilhabel M.B."/>
            <person name="Klostermeier U.C."/>
            <person name="Beiko R.G."/>
            <person name="Rosenstiel P."/>
            <person name="Hippler M."/>
            <person name="Laroche J."/>
        </authorList>
    </citation>
    <scope>NUCLEOTIDE SEQUENCE [LARGE SCALE GENOMIC DNA]</scope>
    <source>
        <strain evidence="2 3">CCMP1005</strain>
    </source>
</reference>
<dbReference type="GO" id="GO:0003677">
    <property type="term" value="F:DNA binding"/>
    <property type="evidence" value="ECO:0007669"/>
    <property type="project" value="InterPro"/>
</dbReference>
<dbReference type="Gene3D" id="1.10.443.10">
    <property type="entry name" value="Intergrase catalytic core"/>
    <property type="match status" value="1"/>
</dbReference>
<protein>
    <recommendedName>
        <fullName evidence="4">Reverse transcriptase domain-containing protein</fullName>
    </recommendedName>
</protein>
<dbReference type="EMBL" id="AGNL01004879">
    <property type="protein sequence ID" value="EJK73071.1"/>
    <property type="molecule type" value="Genomic_DNA"/>
</dbReference>
<dbReference type="InterPro" id="IPR013762">
    <property type="entry name" value="Integrase-like_cat_sf"/>
</dbReference>
<evidence type="ECO:0000313" key="2">
    <source>
        <dbReference type="EMBL" id="EJK73071.1"/>
    </source>
</evidence>
<dbReference type="InterPro" id="IPR011010">
    <property type="entry name" value="DNA_brk_join_enz"/>
</dbReference>
<name>K0THD6_THAOC</name>
<dbReference type="InterPro" id="IPR052055">
    <property type="entry name" value="Hepadnavirus_pol/RT"/>
</dbReference>
<dbReference type="PANTHER" id="PTHR33050">
    <property type="entry name" value="REVERSE TRANSCRIPTASE DOMAIN-CONTAINING PROTEIN"/>
    <property type="match status" value="1"/>
</dbReference>
<dbReference type="SUPFAM" id="SSF56349">
    <property type="entry name" value="DNA breaking-rejoining enzymes"/>
    <property type="match status" value="1"/>
</dbReference>
<dbReference type="Proteomes" id="UP000266841">
    <property type="component" value="Unassembled WGS sequence"/>
</dbReference>
<sequence>MHATRQDIRGLTSARACALCPRLTPVCTIPARNSPRVHYVLVSPRFALFPLATHPGLHYVLVSPRFALFPLAPTPCALCPRLTPVCTIPARANITLPVIRGFHPGDSAGFFETVKQVAATEVPAPKASPFRFEFSAEAADHNTTILERYDFDLAKVIDDSPGSHISYGSELHPPWQLEPLLHMDRGNHKSALKEDERQHVTKLMRTDVENGYAVPITAEGVRRLKDAEVYPVGLQDQNTIDERGNVIPKKRVTHDLSHNRKTGESVNQRVDMAQLKPAMYGHAMSRVLHLIHHIRRRHPGKRILCNKFDIDKAYRRLHTRASTAAKCIAMWFLDDMWKGEASEKNSVGLVLTRLPFGSSPAPDKFCTVSETVFDLGGDLLACDEWDPTALPSPYADVIPQPKRLDDEIPFGVAEEADVSLDESCVGGVDGYIDDGITVALDTPETTGLIARAAQAVAMALFLIFRPLAKAMEAINRPDILSVRKMLAEGGLCEVVTFLGWLINTRLLTVALPEEKYIAYSNQIQECLAARRISGETLKSLVGRLNHVCFVIPDGRHFMSRLRSLEKASADSNKFATLDDDTRADLRLWLVFLKSARDGISLNRIVFRKPTLQSYSDASEFGIGGYSPSTGVAWRYEFTDEQQLAFTLNCKEYIGVVVDSVIQSQYDQSPCPYPCYLHWSDSTSSIGWMRKSNFSFGEMPVHAEIARFHARHMMAMNACHYSQHLPGVDNIIADCLSRDFHLSDAQIISLLTSLDDSPNHKPLQIVKVPAELISWISTLEQLSPESEESLKGRSRSTLAAGISGWSSSGASNTAAVPFWTNLDRRRNFASAVHLCMRDDAVTLGQPHALAKSQQALPERPSIIRGKVHQHIRRQTSGYKRDDPPKQHQKAMPPIVFRYRLRMAKHARARARAHLLGGAVFFAMRSCEYTSVGKRDRKTRAIEVRDITFMLGNRIIPQTDPRLHLADSVSINFGDQKSEIRNEEVTQYNNDDAEFNPVLHWVETVRRLRSYPGFDPSWEVFKFFDGTSFSKITAREIIVDIRAAVDCIGYKKLGFTGRQVGTHSVRSSFAMMAYLAKEPVYTIMLIGRWSSDAFLRYIEKQVKEFTRGVSKRMLTNETFFHVRGFSEPTDDNNYNDNTTARTITHYRRDIHTAVFGRQGSLRHQLRIRN</sequence>
<keyword evidence="1" id="KW-0233">DNA recombination</keyword>
<evidence type="ECO:0000313" key="3">
    <source>
        <dbReference type="Proteomes" id="UP000266841"/>
    </source>
</evidence>
<gene>
    <name evidence="2" type="ORF">THAOC_05330</name>
</gene>
<keyword evidence="3" id="KW-1185">Reference proteome</keyword>
<dbReference type="PANTHER" id="PTHR33050:SF7">
    <property type="entry name" value="RIBONUCLEASE H"/>
    <property type="match status" value="1"/>
</dbReference>
<organism evidence="2 3">
    <name type="scientific">Thalassiosira oceanica</name>
    <name type="common">Marine diatom</name>
    <dbReference type="NCBI Taxonomy" id="159749"/>
    <lineage>
        <taxon>Eukaryota</taxon>
        <taxon>Sar</taxon>
        <taxon>Stramenopiles</taxon>
        <taxon>Ochrophyta</taxon>
        <taxon>Bacillariophyta</taxon>
        <taxon>Coscinodiscophyceae</taxon>
        <taxon>Thalassiosirophycidae</taxon>
        <taxon>Thalassiosirales</taxon>
        <taxon>Thalassiosiraceae</taxon>
        <taxon>Thalassiosira</taxon>
    </lineage>
</organism>